<dbReference type="PANTHER" id="PTHR11851:SF49">
    <property type="entry name" value="MITOCHONDRIAL-PROCESSING PEPTIDASE SUBUNIT ALPHA"/>
    <property type="match status" value="1"/>
</dbReference>
<dbReference type="GO" id="GO:0046872">
    <property type="term" value="F:metal ion binding"/>
    <property type="evidence" value="ECO:0007669"/>
    <property type="project" value="InterPro"/>
</dbReference>
<dbReference type="SUPFAM" id="SSF63411">
    <property type="entry name" value="LuxS/MPP-like metallohydrolase"/>
    <property type="match status" value="2"/>
</dbReference>
<dbReference type="InterPro" id="IPR011249">
    <property type="entry name" value="Metalloenz_LuxS/M16"/>
</dbReference>
<protein>
    <recommendedName>
        <fullName evidence="7">Peptidase M16 N-terminal domain-containing protein</fullName>
    </recommendedName>
</protein>
<dbReference type="InterPro" id="IPR050361">
    <property type="entry name" value="MPP/UQCRC_Complex"/>
</dbReference>
<organism evidence="5 6">
    <name type="scientific">Candidatus Falkowbacteria bacterium CG23_combo_of_CG06-09_8_20_14_all_49_15</name>
    <dbReference type="NCBI Taxonomy" id="1974572"/>
    <lineage>
        <taxon>Bacteria</taxon>
        <taxon>Candidatus Falkowiibacteriota</taxon>
    </lineage>
</organism>
<feature type="domain" description="Peptidase M16 N-terminal" evidence="3">
    <location>
        <begin position="48"/>
        <end position="158"/>
    </location>
</feature>
<proteinExistence type="inferred from homology"/>
<dbReference type="Pfam" id="PF00675">
    <property type="entry name" value="Peptidase_M16"/>
    <property type="match status" value="1"/>
</dbReference>
<dbReference type="Gene3D" id="3.30.830.10">
    <property type="entry name" value="Metalloenzyme, LuxS/M16 peptidase-like"/>
    <property type="match status" value="2"/>
</dbReference>
<evidence type="ECO:0000313" key="5">
    <source>
        <dbReference type="EMBL" id="PIP34198.1"/>
    </source>
</evidence>
<dbReference type="InterPro" id="IPR011765">
    <property type="entry name" value="Pept_M16_N"/>
</dbReference>
<comment type="caution">
    <text evidence="5">The sequence shown here is derived from an EMBL/GenBank/DDBJ whole genome shotgun (WGS) entry which is preliminary data.</text>
</comment>
<evidence type="ECO:0000256" key="2">
    <source>
        <dbReference type="RuleBase" id="RU004447"/>
    </source>
</evidence>
<sequence length="433" mass="49228">MDAIVFLKIKKSGEEDKHMWDPYAEFEKSVLSNQLSIYSTHWPGKTWEAMGFLVHSGAEQDPAGLEGLAHFVEHLVSASTGLGTDEIFAYFENFGGSVSLGRTSFADVSFYFVAPSDPKKIAPALDIFGKMLIEAQFDDLDLEKERRIIIEEFYQKFNLQFKYDLLWQEHQALYAGCWLQRSVCPIGRLDSIARIARSDLQAYYDEHYTPANISLVAIGGLSRKRIIGLISKSPLAKIKPGKRTVLPRPFRSVKRPLEKSQVFKLPDSAVNFGSYKTVARIPGSFSELSVSFLSKMLNRALIEEIRQKHGWAYDLDVSYQNFRHFYVFSVICPAFDLAAVDEIGKAVDACLASLASRADLLVRVKNHILASQRMHDPNGREVCSEALWDLSCHQRIISLREYRAQTKKVNINDIRNLLRWLAASRRRTLIVRP</sequence>
<accession>A0A2G9ZPC3</accession>
<dbReference type="PROSITE" id="PS00143">
    <property type="entry name" value="INSULINASE"/>
    <property type="match status" value="1"/>
</dbReference>
<dbReference type="Pfam" id="PF05193">
    <property type="entry name" value="Peptidase_M16_C"/>
    <property type="match status" value="1"/>
</dbReference>
<dbReference type="InterPro" id="IPR001431">
    <property type="entry name" value="Pept_M16_Zn_BS"/>
</dbReference>
<evidence type="ECO:0000313" key="6">
    <source>
        <dbReference type="Proteomes" id="UP000230729"/>
    </source>
</evidence>
<dbReference type="GO" id="GO:0006508">
    <property type="term" value="P:proteolysis"/>
    <property type="evidence" value="ECO:0007669"/>
    <property type="project" value="InterPro"/>
</dbReference>
<evidence type="ECO:0008006" key="7">
    <source>
        <dbReference type="Google" id="ProtNLM"/>
    </source>
</evidence>
<comment type="similarity">
    <text evidence="1 2">Belongs to the peptidase M16 family.</text>
</comment>
<evidence type="ECO:0000259" key="3">
    <source>
        <dbReference type="Pfam" id="PF00675"/>
    </source>
</evidence>
<evidence type="ECO:0000259" key="4">
    <source>
        <dbReference type="Pfam" id="PF05193"/>
    </source>
</evidence>
<name>A0A2G9ZPC3_9BACT</name>
<reference evidence="5 6" key="1">
    <citation type="submission" date="2017-09" db="EMBL/GenBank/DDBJ databases">
        <title>Depth-based differentiation of microbial function through sediment-hosted aquifers and enrichment of novel symbionts in the deep terrestrial subsurface.</title>
        <authorList>
            <person name="Probst A.J."/>
            <person name="Ladd B."/>
            <person name="Jarett J.K."/>
            <person name="Geller-Mcgrath D.E."/>
            <person name="Sieber C.M."/>
            <person name="Emerson J.B."/>
            <person name="Anantharaman K."/>
            <person name="Thomas B.C."/>
            <person name="Malmstrom R."/>
            <person name="Stieglmeier M."/>
            <person name="Klingl A."/>
            <person name="Woyke T."/>
            <person name="Ryan C.M."/>
            <person name="Banfield J.F."/>
        </authorList>
    </citation>
    <scope>NUCLEOTIDE SEQUENCE [LARGE SCALE GENOMIC DNA]</scope>
    <source>
        <strain evidence="5">CG23_combo_of_CG06-09_8_20_14_all_49_15</strain>
    </source>
</reference>
<gene>
    <name evidence="5" type="ORF">COX22_00225</name>
</gene>
<dbReference type="GO" id="GO:0004222">
    <property type="term" value="F:metalloendopeptidase activity"/>
    <property type="evidence" value="ECO:0007669"/>
    <property type="project" value="InterPro"/>
</dbReference>
<evidence type="ECO:0000256" key="1">
    <source>
        <dbReference type="ARBA" id="ARBA00007261"/>
    </source>
</evidence>
<dbReference type="EMBL" id="PCSD01000003">
    <property type="protein sequence ID" value="PIP34198.1"/>
    <property type="molecule type" value="Genomic_DNA"/>
</dbReference>
<feature type="domain" description="Peptidase M16 C-terminal" evidence="4">
    <location>
        <begin position="195"/>
        <end position="356"/>
    </location>
</feature>
<dbReference type="InterPro" id="IPR007863">
    <property type="entry name" value="Peptidase_M16_C"/>
</dbReference>
<dbReference type="Proteomes" id="UP000230729">
    <property type="component" value="Unassembled WGS sequence"/>
</dbReference>
<dbReference type="AlphaFoldDB" id="A0A2G9ZPC3"/>
<dbReference type="PANTHER" id="PTHR11851">
    <property type="entry name" value="METALLOPROTEASE"/>
    <property type="match status" value="1"/>
</dbReference>